<dbReference type="Proteomes" id="UP000229315">
    <property type="component" value="Unassembled WGS sequence"/>
</dbReference>
<dbReference type="GO" id="GO:0006412">
    <property type="term" value="P:translation"/>
    <property type="evidence" value="ECO:0007669"/>
    <property type="project" value="UniProtKB-UniRule"/>
</dbReference>
<evidence type="ECO:0000256" key="1">
    <source>
        <dbReference type="ARBA" id="ARBA00007634"/>
    </source>
</evidence>
<evidence type="ECO:0000256" key="8">
    <source>
        <dbReference type="SAM" id="MobiDB-lite"/>
    </source>
</evidence>
<comment type="caution">
    <text evidence="9">The sequence shown here is derived from an EMBL/GenBank/DDBJ whole genome shotgun (WGS) entry which is preliminary data.</text>
</comment>
<feature type="compositionally biased region" description="Basic residues" evidence="8">
    <location>
        <begin position="66"/>
        <end position="77"/>
    </location>
</feature>
<reference evidence="10" key="1">
    <citation type="submission" date="2017-09" db="EMBL/GenBank/DDBJ databases">
        <title>Depth-based differentiation of microbial function through sediment-hosted aquifers and enrichment of novel symbionts in the deep terrestrial subsurface.</title>
        <authorList>
            <person name="Probst A.J."/>
            <person name="Ladd B."/>
            <person name="Jarett J.K."/>
            <person name="Geller-Mcgrath D.E."/>
            <person name="Sieber C.M.K."/>
            <person name="Emerson J.B."/>
            <person name="Anantharaman K."/>
            <person name="Thomas B.C."/>
            <person name="Malmstrom R."/>
            <person name="Stieglmeier M."/>
            <person name="Klingl A."/>
            <person name="Woyke T."/>
            <person name="Ryan C.M."/>
            <person name="Banfield J.F."/>
        </authorList>
    </citation>
    <scope>NUCLEOTIDE SEQUENCE [LARGE SCALE GENOMIC DNA]</scope>
</reference>
<evidence type="ECO:0000313" key="10">
    <source>
        <dbReference type="Proteomes" id="UP000229315"/>
    </source>
</evidence>
<dbReference type="PANTHER" id="PTHR33398">
    <property type="entry name" value="30S RIBOSOMAL PROTEIN S20"/>
    <property type="match status" value="1"/>
</dbReference>
<accession>A0A2H0UF85</accession>
<evidence type="ECO:0000256" key="7">
    <source>
        <dbReference type="HAMAP-Rule" id="MF_00500"/>
    </source>
</evidence>
<feature type="region of interest" description="Disordered" evidence="8">
    <location>
        <begin position="66"/>
        <end position="88"/>
    </location>
</feature>
<evidence type="ECO:0000256" key="3">
    <source>
        <dbReference type="ARBA" id="ARBA00022884"/>
    </source>
</evidence>
<gene>
    <name evidence="7 9" type="primary">rpsT</name>
    <name evidence="9" type="ORF">COU15_02660</name>
</gene>
<dbReference type="GO" id="GO:0005829">
    <property type="term" value="C:cytosol"/>
    <property type="evidence" value="ECO:0007669"/>
    <property type="project" value="TreeGrafter"/>
</dbReference>
<feature type="compositionally biased region" description="Polar residues" evidence="8">
    <location>
        <begin position="78"/>
        <end position="88"/>
    </location>
</feature>
<dbReference type="GO" id="GO:0015935">
    <property type="term" value="C:small ribosomal subunit"/>
    <property type="evidence" value="ECO:0007669"/>
    <property type="project" value="TreeGrafter"/>
</dbReference>
<protein>
    <recommendedName>
        <fullName evidence="6 7">Small ribosomal subunit protein bS20</fullName>
    </recommendedName>
</protein>
<dbReference type="Gene3D" id="1.20.58.110">
    <property type="entry name" value="Ribosomal protein S20"/>
    <property type="match status" value="1"/>
</dbReference>
<comment type="function">
    <text evidence="7">Binds directly to 16S ribosomal RNA.</text>
</comment>
<dbReference type="GO" id="GO:0003735">
    <property type="term" value="F:structural constituent of ribosome"/>
    <property type="evidence" value="ECO:0007669"/>
    <property type="project" value="InterPro"/>
</dbReference>
<dbReference type="InterPro" id="IPR036510">
    <property type="entry name" value="Ribosomal_bS20_sf"/>
</dbReference>
<name>A0A2H0UF85_9BACT</name>
<dbReference type="PANTHER" id="PTHR33398:SF1">
    <property type="entry name" value="SMALL RIBOSOMAL SUBUNIT PROTEIN BS20C"/>
    <property type="match status" value="1"/>
</dbReference>
<evidence type="ECO:0000256" key="2">
    <source>
        <dbReference type="ARBA" id="ARBA00022730"/>
    </source>
</evidence>
<organism evidence="9 10">
    <name type="scientific">Candidatus Kaiserbacteria bacterium CG10_big_fil_rev_8_21_14_0_10_45_20</name>
    <dbReference type="NCBI Taxonomy" id="1974607"/>
    <lineage>
        <taxon>Bacteria</taxon>
        <taxon>Candidatus Kaiseribacteriota</taxon>
    </lineage>
</organism>
<evidence type="ECO:0000256" key="5">
    <source>
        <dbReference type="ARBA" id="ARBA00023274"/>
    </source>
</evidence>
<dbReference type="GO" id="GO:0070181">
    <property type="term" value="F:small ribosomal subunit rRNA binding"/>
    <property type="evidence" value="ECO:0007669"/>
    <property type="project" value="TreeGrafter"/>
</dbReference>
<keyword evidence="2 7" id="KW-0699">rRNA-binding</keyword>
<dbReference type="AlphaFoldDB" id="A0A2H0UF85"/>
<evidence type="ECO:0000256" key="4">
    <source>
        <dbReference type="ARBA" id="ARBA00022980"/>
    </source>
</evidence>
<evidence type="ECO:0000313" key="9">
    <source>
        <dbReference type="EMBL" id="PIR85051.1"/>
    </source>
</evidence>
<keyword evidence="4 7" id="KW-0689">Ribosomal protein</keyword>
<keyword evidence="3 7" id="KW-0694">RNA-binding</keyword>
<sequence length="88" mass="9823">MAIIKSAKKAMRASGRKRVFNIRRKRSMAEALKGIPAVLGKDRKEQDEALRVAYKALDKAAKRGVIKKNTASRKKSRISAQLKKSSVK</sequence>
<dbReference type="NCBIfam" id="TIGR00029">
    <property type="entry name" value="S20"/>
    <property type="match status" value="1"/>
</dbReference>
<dbReference type="EMBL" id="PFBH01000016">
    <property type="protein sequence ID" value="PIR85051.1"/>
    <property type="molecule type" value="Genomic_DNA"/>
</dbReference>
<dbReference type="HAMAP" id="MF_00500">
    <property type="entry name" value="Ribosomal_bS20"/>
    <property type="match status" value="1"/>
</dbReference>
<keyword evidence="5 7" id="KW-0687">Ribonucleoprotein</keyword>
<dbReference type="InterPro" id="IPR002583">
    <property type="entry name" value="Ribosomal_bS20"/>
</dbReference>
<evidence type="ECO:0000256" key="6">
    <source>
        <dbReference type="ARBA" id="ARBA00035136"/>
    </source>
</evidence>
<comment type="similarity">
    <text evidence="1 7">Belongs to the bacterial ribosomal protein bS20 family.</text>
</comment>
<proteinExistence type="inferred from homology"/>
<dbReference type="Pfam" id="PF01649">
    <property type="entry name" value="Ribosomal_S20p"/>
    <property type="match status" value="1"/>
</dbReference>
<dbReference type="SUPFAM" id="SSF46992">
    <property type="entry name" value="Ribosomal protein S20"/>
    <property type="match status" value="1"/>
</dbReference>